<dbReference type="InterPro" id="IPR032675">
    <property type="entry name" value="LRR_dom_sf"/>
</dbReference>
<name>A0A0R0KB65_SOYBN</name>
<dbReference type="InterPro" id="IPR035897">
    <property type="entry name" value="Toll_tir_struct_dom_sf"/>
</dbReference>
<reference evidence="2 3" key="1">
    <citation type="journal article" date="2010" name="Nature">
        <title>Genome sequence of the palaeopolyploid soybean.</title>
        <authorList>
            <person name="Schmutz J."/>
            <person name="Cannon S.B."/>
            <person name="Schlueter J."/>
            <person name="Ma J."/>
            <person name="Mitros T."/>
            <person name="Nelson W."/>
            <person name="Hyten D.L."/>
            <person name="Song Q."/>
            <person name="Thelen J.J."/>
            <person name="Cheng J."/>
            <person name="Xu D."/>
            <person name="Hellsten U."/>
            <person name="May G.D."/>
            <person name="Yu Y."/>
            <person name="Sakurai T."/>
            <person name="Umezawa T."/>
            <person name="Bhattacharyya M.K."/>
            <person name="Sandhu D."/>
            <person name="Valliyodan B."/>
            <person name="Lindquist E."/>
            <person name="Peto M."/>
            <person name="Grant D."/>
            <person name="Shu S."/>
            <person name="Goodstein D."/>
            <person name="Barry K."/>
            <person name="Futrell-Griggs M."/>
            <person name="Abernathy B."/>
            <person name="Du J."/>
            <person name="Tian Z."/>
            <person name="Zhu L."/>
            <person name="Gill N."/>
            <person name="Joshi T."/>
            <person name="Libault M."/>
            <person name="Sethuraman A."/>
            <person name="Zhang X.-C."/>
            <person name="Shinozaki K."/>
            <person name="Nguyen H.T."/>
            <person name="Wing R.A."/>
            <person name="Cregan P."/>
            <person name="Specht J."/>
            <person name="Grimwood J."/>
            <person name="Rokhsar D."/>
            <person name="Stacey G."/>
            <person name="Shoemaker R.C."/>
            <person name="Jackson S.A."/>
        </authorList>
    </citation>
    <scope>NUCLEOTIDE SEQUENCE</scope>
    <source>
        <strain evidence="3">cv. Williams 82</strain>
        <tissue evidence="2">Callus</tissue>
    </source>
</reference>
<dbReference type="EnsemblPlants" id="KRH64151">
    <property type="protein sequence ID" value="KRH64151"/>
    <property type="gene ID" value="GLYMA_04G219600"/>
</dbReference>
<evidence type="ECO:0000313" key="4">
    <source>
        <dbReference type="Proteomes" id="UP000008827"/>
    </source>
</evidence>
<dbReference type="Pfam" id="PF01582">
    <property type="entry name" value="TIR"/>
    <property type="match status" value="1"/>
</dbReference>
<dbReference type="InterPro" id="IPR000157">
    <property type="entry name" value="TIR_dom"/>
</dbReference>
<keyword evidence="4" id="KW-1185">Reference proteome</keyword>
<dbReference type="Gene3D" id="3.80.10.10">
    <property type="entry name" value="Ribonuclease Inhibitor"/>
    <property type="match status" value="1"/>
</dbReference>
<dbReference type="Gene3D" id="3.40.50.300">
    <property type="entry name" value="P-loop containing nucleotide triphosphate hydrolases"/>
    <property type="match status" value="1"/>
</dbReference>
<gene>
    <name evidence="2" type="ORF">GLYMA_04G219600</name>
</gene>
<protein>
    <recommendedName>
        <fullName evidence="1">TIR domain-containing protein</fullName>
    </recommendedName>
</protein>
<evidence type="ECO:0000259" key="1">
    <source>
        <dbReference type="PROSITE" id="PS50104"/>
    </source>
</evidence>
<feature type="domain" description="TIR" evidence="1">
    <location>
        <begin position="10"/>
        <end position="175"/>
    </location>
</feature>
<dbReference type="GO" id="GO:0006952">
    <property type="term" value="P:defense response"/>
    <property type="evidence" value="ECO:0007669"/>
    <property type="project" value="InterPro"/>
</dbReference>
<dbReference type="SMR" id="A0A0R0KB65"/>
<reference evidence="2" key="3">
    <citation type="submission" date="2018-07" db="EMBL/GenBank/DDBJ databases">
        <title>WGS assembly of Glycine max.</title>
        <authorList>
            <person name="Schmutz J."/>
            <person name="Cannon S."/>
            <person name="Schlueter J."/>
            <person name="Ma J."/>
            <person name="Mitros T."/>
            <person name="Nelson W."/>
            <person name="Hyten D."/>
            <person name="Song Q."/>
            <person name="Thelen J."/>
            <person name="Cheng J."/>
            <person name="Xu D."/>
            <person name="Hellsten U."/>
            <person name="May G."/>
            <person name="Yu Y."/>
            <person name="Sakurai T."/>
            <person name="Umezawa T."/>
            <person name="Bhattacharyya M."/>
            <person name="Sandhu D."/>
            <person name="Valliyodan B."/>
            <person name="Lindquist E."/>
            <person name="Peto M."/>
            <person name="Grant D."/>
            <person name="Shu S."/>
            <person name="Goodstein D."/>
            <person name="Barry K."/>
            <person name="Futrell-Griggs M."/>
            <person name="Abernathy B."/>
            <person name="Du J."/>
            <person name="Tian Z."/>
            <person name="Zhu L."/>
            <person name="Gill N."/>
            <person name="Joshi T."/>
            <person name="Libault M."/>
            <person name="Sethuraman A."/>
            <person name="Zhang X."/>
            <person name="Shinozaki K."/>
            <person name="Nguyen H."/>
            <person name="Wing R."/>
            <person name="Cregan P."/>
            <person name="Specht J."/>
            <person name="Grimwood J."/>
            <person name="Rokhsar D."/>
            <person name="Stacey G."/>
            <person name="Shoemaker R."/>
            <person name="Jackson S."/>
        </authorList>
    </citation>
    <scope>NUCLEOTIDE SEQUENCE</scope>
    <source>
        <tissue evidence="2">Callus</tissue>
    </source>
</reference>
<organism evidence="2">
    <name type="scientific">Glycine max</name>
    <name type="common">Soybean</name>
    <name type="synonym">Glycine hispida</name>
    <dbReference type="NCBI Taxonomy" id="3847"/>
    <lineage>
        <taxon>Eukaryota</taxon>
        <taxon>Viridiplantae</taxon>
        <taxon>Streptophyta</taxon>
        <taxon>Embryophyta</taxon>
        <taxon>Tracheophyta</taxon>
        <taxon>Spermatophyta</taxon>
        <taxon>Magnoliopsida</taxon>
        <taxon>eudicotyledons</taxon>
        <taxon>Gunneridae</taxon>
        <taxon>Pentapetalae</taxon>
        <taxon>rosids</taxon>
        <taxon>fabids</taxon>
        <taxon>Fabales</taxon>
        <taxon>Fabaceae</taxon>
        <taxon>Papilionoideae</taxon>
        <taxon>50 kb inversion clade</taxon>
        <taxon>NPAAA clade</taxon>
        <taxon>indigoferoid/millettioid clade</taxon>
        <taxon>Phaseoleae</taxon>
        <taxon>Glycine</taxon>
        <taxon>Glycine subgen. Soja</taxon>
    </lineage>
</organism>
<accession>A0A0R0KB65</accession>
<evidence type="ECO:0000313" key="2">
    <source>
        <dbReference type="EMBL" id="KRH64151.1"/>
    </source>
</evidence>
<dbReference type="Proteomes" id="UP000008827">
    <property type="component" value="Chromosome 4"/>
</dbReference>
<dbReference type="InterPro" id="IPR044974">
    <property type="entry name" value="Disease_R_plants"/>
</dbReference>
<dbReference type="EMBL" id="CM000837">
    <property type="protein sequence ID" value="KRH64151.1"/>
    <property type="molecule type" value="Genomic_DNA"/>
</dbReference>
<dbReference type="Gene3D" id="3.40.50.10140">
    <property type="entry name" value="Toll/interleukin-1 receptor homology (TIR) domain"/>
    <property type="match status" value="1"/>
</dbReference>
<dbReference type="ExpressionAtlas" id="A0A0R0KB65">
    <property type="expression patterns" value="baseline and differential"/>
</dbReference>
<dbReference type="SUPFAM" id="SSF52540">
    <property type="entry name" value="P-loop containing nucleoside triphosphate hydrolases"/>
    <property type="match status" value="1"/>
</dbReference>
<dbReference type="GO" id="GO:0007165">
    <property type="term" value="P:signal transduction"/>
    <property type="evidence" value="ECO:0007669"/>
    <property type="project" value="InterPro"/>
</dbReference>
<dbReference type="InterPro" id="IPR027417">
    <property type="entry name" value="P-loop_NTPase"/>
</dbReference>
<dbReference type="SMART" id="SM00255">
    <property type="entry name" value="TIR"/>
    <property type="match status" value="1"/>
</dbReference>
<evidence type="ECO:0000313" key="3">
    <source>
        <dbReference type="EnsemblPlants" id="KRH64151"/>
    </source>
</evidence>
<sequence length="464" mass="52329">MALRSGSSSFTYDLFLSFRGSDTRQGFAANLYKALANRGIYTSIDDEELQSGEEITPTLLKAIEESRISMAVLSVNYASSSFCLDELATIFDCAERKALLVFYKVEPSHVRHRKVSYGEALAKKEERFKHNMDKLPKWKMPFYQAANLSGYHFKDGYAHEYEFIGRMVEQVCCKINPTCLHVADYLVGLESQVSKVMKLLDVGSDDGVHHMTGIHGMGGIGKTTLALSLQHFQSILLSYILGKKKIKLASEQQGVSMIQHRLQRKKVLLILDDVDKLEQLLPLALEKFVNLTVLNFGRCESLITQIPDVSGLPNLEELLFEFCKNLTTVHGSIDYLDKLKILSAFNKCTELGSFSPIKLISLEKLELSYCSGLESFPEILVKMEKIKKLEKSRIYSLLQSSFLNSTKVGSLQVLSGFIISSLTKFFLLLLHLWVITDLECLVPIPWCSSMAKLMNLSLVGMRKW</sequence>
<dbReference type="PANTHER" id="PTHR11017">
    <property type="entry name" value="LEUCINE-RICH REPEAT-CONTAINING PROTEIN"/>
    <property type="match status" value="1"/>
</dbReference>
<dbReference type="Gramene" id="KRH64151">
    <property type="protein sequence ID" value="KRH64151"/>
    <property type="gene ID" value="GLYMA_04G219600"/>
</dbReference>
<dbReference type="InParanoid" id="A0A0R0KB65"/>
<proteinExistence type="predicted"/>
<dbReference type="OMA" id="HRRDTKI"/>
<dbReference type="SUPFAM" id="SSF52058">
    <property type="entry name" value="L domain-like"/>
    <property type="match status" value="1"/>
</dbReference>
<dbReference type="PANTHER" id="PTHR11017:SF431">
    <property type="entry name" value="ADP-RIBOSYL CYCLASE_CYCLIC ADP-RIBOSE HYDROLASE"/>
    <property type="match status" value="1"/>
</dbReference>
<reference evidence="3" key="2">
    <citation type="submission" date="2018-02" db="UniProtKB">
        <authorList>
            <consortium name="EnsemblPlants"/>
        </authorList>
    </citation>
    <scope>IDENTIFICATION</scope>
    <source>
        <strain evidence="3">Williams 82</strain>
    </source>
</reference>
<dbReference type="PROSITE" id="PS50104">
    <property type="entry name" value="TIR"/>
    <property type="match status" value="1"/>
</dbReference>
<dbReference type="SUPFAM" id="SSF52200">
    <property type="entry name" value="Toll/Interleukin receptor TIR domain"/>
    <property type="match status" value="1"/>
</dbReference>
<dbReference type="AlphaFoldDB" id="A0A0R0KB65"/>
<dbReference type="PaxDb" id="3847-GLYMA04G39741.1"/>